<dbReference type="KEGG" id="vde:111253094"/>
<dbReference type="InterPro" id="IPR003961">
    <property type="entry name" value="FN3_dom"/>
</dbReference>
<dbReference type="GeneID" id="111253094"/>
<dbReference type="EnsemblMetazoa" id="XM_022812006">
    <property type="protein sequence ID" value="XP_022667741"/>
    <property type="gene ID" value="LOC111253094"/>
</dbReference>
<keyword evidence="5" id="KW-0732">Signal</keyword>
<dbReference type="SMART" id="SM00060">
    <property type="entry name" value="FN3"/>
    <property type="match status" value="2"/>
</dbReference>
<evidence type="ECO:0000313" key="8">
    <source>
        <dbReference type="EnsemblMetazoa" id="XP_022667743"/>
    </source>
</evidence>
<dbReference type="SMART" id="SM00408">
    <property type="entry name" value="IGc2"/>
    <property type="match status" value="3"/>
</dbReference>
<feature type="domain" description="Fibronectin type-III" evidence="7">
    <location>
        <begin position="577"/>
        <end position="671"/>
    </location>
</feature>
<feature type="transmembrane region" description="Helical" evidence="4">
    <location>
        <begin position="711"/>
        <end position="735"/>
    </location>
</feature>
<dbReference type="Proteomes" id="UP000594260">
    <property type="component" value="Unplaced"/>
</dbReference>
<dbReference type="SUPFAM" id="SSF49265">
    <property type="entry name" value="Fibronectin type III"/>
    <property type="match status" value="2"/>
</dbReference>
<dbReference type="Gene3D" id="2.60.40.10">
    <property type="entry name" value="Immunoglobulins"/>
    <property type="match status" value="6"/>
</dbReference>
<feature type="region of interest" description="Disordered" evidence="3">
    <location>
        <begin position="432"/>
        <end position="451"/>
    </location>
</feature>
<feature type="domain" description="Ig-like" evidence="6">
    <location>
        <begin position="330"/>
        <end position="425"/>
    </location>
</feature>
<keyword evidence="4" id="KW-1133">Transmembrane helix</keyword>
<keyword evidence="4" id="KW-0472">Membrane</keyword>
<evidence type="ECO:0000256" key="5">
    <source>
        <dbReference type="SAM" id="SignalP"/>
    </source>
</evidence>
<dbReference type="GO" id="GO:0098609">
    <property type="term" value="P:cell-cell adhesion"/>
    <property type="evidence" value="ECO:0007669"/>
    <property type="project" value="TreeGrafter"/>
</dbReference>
<dbReference type="SMART" id="SM00409">
    <property type="entry name" value="IG"/>
    <property type="match status" value="4"/>
</dbReference>
<keyword evidence="9" id="KW-1185">Reference proteome</keyword>
<dbReference type="RefSeq" id="XP_022667741.1">
    <property type="nucleotide sequence ID" value="XM_022812006.1"/>
</dbReference>
<dbReference type="CDD" id="cd00063">
    <property type="entry name" value="FN3"/>
    <property type="match status" value="2"/>
</dbReference>
<evidence type="ECO:0000259" key="7">
    <source>
        <dbReference type="PROSITE" id="PS50853"/>
    </source>
</evidence>
<evidence type="ECO:0000256" key="2">
    <source>
        <dbReference type="ARBA" id="ARBA00023157"/>
    </source>
</evidence>
<feature type="domain" description="Ig-like" evidence="6">
    <location>
        <begin position="28"/>
        <end position="120"/>
    </location>
</feature>
<evidence type="ECO:0000259" key="6">
    <source>
        <dbReference type="PROSITE" id="PS50835"/>
    </source>
</evidence>
<accession>A0A7M7KLP7</accession>
<protein>
    <submittedName>
        <fullName evidence="8">Uncharacterized protein</fullName>
    </submittedName>
</protein>
<dbReference type="InterPro" id="IPR036116">
    <property type="entry name" value="FN3_sf"/>
</dbReference>
<dbReference type="InterPro" id="IPR003598">
    <property type="entry name" value="Ig_sub2"/>
</dbReference>
<keyword evidence="2" id="KW-1015">Disulfide bond</keyword>
<keyword evidence="1" id="KW-0677">Repeat</keyword>
<dbReference type="InterPro" id="IPR003599">
    <property type="entry name" value="Ig_sub"/>
</dbReference>
<evidence type="ECO:0000256" key="3">
    <source>
        <dbReference type="SAM" id="MobiDB-lite"/>
    </source>
</evidence>
<dbReference type="PANTHER" id="PTHR44170:SF6">
    <property type="entry name" value="CONTACTIN"/>
    <property type="match status" value="1"/>
</dbReference>
<keyword evidence="4" id="KW-0812">Transmembrane</keyword>
<dbReference type="InterPro" id="IPR007110">
    <property type="entry name" value="Ig-like_dom"/>
</dbReference>
<feature type="domain" description="Ig-like" evidence="6">
    <location>
        <begin position="233"/>
        <end position="328"/>
    </location>
</feature>
<dbReference type="FunCoup" id="A0A7M7KLP7">
    <property type="interactions" value="73"/>
</dbReference>
<sequence>MAPSSSGVVALSHFAVWGCLLFLWQISPTLAAGLTFAQEPKSEFIENGKVRFTCEPNKELKSIVEVRWFRNEVELTPKSRNVLKMTKCGDAHMLEMREWLRASYRCEISVNGSFPLRLVSQTAESIATTINNFSMSAEAPKDRHVEVMEGAIGVIPCSPLPPSEPPAVPLVIKDSRNSVNLTKSSRFHAMPSGNVYVRNARLEDSSMYRCLAQNPLTREVRDAPFRVFLVVQPRHMEKGAMRVNATIVHRPPDRVEAVVGSNVTLECLGDGWPQPIVKWQRVGSYLPGQIDNEGTLTLISVIAKYGGVYECSVSNFVTEAVRTTLIVHEPPVLREPDLSKSVFEVETNSSVSLDCELVKGEPRPNITWLFNGERLYTQEDRHVFVHDREVYISRVRKAWHHGHYQCFATNVLGQTYVQFLVRVISSRDPALEPPSVNPDTLEMPRRKHRVDSRTRVRLPAPPRPMVRQASESAVEVRWNDIPTNNFSIQFLKVQYIAKGVGELWKTPDDEIDPNAKSFLVDGLVPRKYRFRLLTVFENQDHKTGKSSEWITLMVNTTYTDESTASDNKAGPEASHPSEEVPRLTAAPEAENSITIQWTMTRPQHLQGFELAYRRADIGGDWHLKRLPEVLPWTFTIIDLEPSKYYELKIAAIDERGIRNFSATFVARTLDVVVIDGDQDSGKDVNHREPNDNSLEPMGHDILRFAVYKQQAVLVLILAGTLGVACLVFLACVAYYGKRLASDRIADERVRRQREAAAYVNDANSTFTPSISTVDLESTHGQPLEQTLEGLVESESDSDSLSMKSVSHEEVPRSEKEYALKILTQLYGTGSGHIVNMNGNFDLTRVQSV</sequence>
<dbReference type="OrthoDB" id="9998697at2759"/>
<feature type="domain" description="Fibronectin type-III" evidence="7">
    <location>
        <begin position="458"/>
        <end position="562"/>
    </location>
</feature>
<proteinExistence type="predicted"/>
<feature type="chain" id="PRO_5036207285" evidence="5">
    <location>
        <begin position="32"/>
        <end position="848"/>
    </location>
</feature>
<dbReference type="EnsemblMetazoa" id="XM_022812008">
    <property type="protein sequence ID" value="XP_022667743"/>
    <property type="gene ID" value="LOC111253094"/>
</dbReference>
<feature type="signal peptide" evidence="5">
    <location>
        <begin position="1"/>
        <end position="31"/>
    </location>
</feature>
<dbReference type="PROSITE" id="PS50853">
    <property type="entry name" value="FN3"/>
    <property type="match status" value="2"/>
</dbReference>
<feature type="region of interest" description="Disordered" evidence="3">
    <location>
        <begin position="561"/>
        <end position="586"/>
    </location>
</feature>
<evidence type="ECO:0000313" key="9">
    <source>
        <dbReference type="Proteomes" id="UP000594260"/>
    </source>
</evidence>
<dbReference type="Pfam" id="PF00041">
    <property type="entry name" value="fn3"/>
    <property type="match status" value="1"/>
</dbReference>
<organism evidence="8 9">
    <name type="scientific">Varroa destructor</name>
    <name type="common">Honeybee mite</name>
    <dbReference type="NCBI Taxonomy" id="109461"/>
    <lineage>
        <taxon>Eukaryota</taxon>
        <taxon>Metazoa</taxon>
        <taxon>Ecdysozoa</taxon>
        <taxon>Arthropoda</taxon>
        <taxon>Chelicerata</taxon>
        <taxon>Arachnida</taxon>
        <taxon>Acari</taxon>
        <taxon>Parasitiformes</taxon>
        <taxon>Mesostigmata</taxon>
        <taxon>Gamasina</taxon>
        <taxon>Dermanyssoidea</taxon>
        <taxon>Varroidae</taxon>
        <taxon>Varroa</taxon>
    </lineage>
</organism>
<dbReference type="InParanoid" id="A0A7M7KLP7"/>
<evidence type="ECO:0000256" key="1">
    <source>
        <dbReference type="ARBA" id="ARBA00022737"/>
    </source>
</evidence>
<dbReference type="RefSeq" id="XP_022667743.1">
    <property type="nucleotide sequence ID" value="XM_022812008.1"/>
</dbReference>
<dbReference type="PANTHER" id="PTHR44170">
    <property type="entry name" value="PROTEIN SIDEKICK"/>
    <property type="match status" value="1"/>
</dbReference>
<evidence type="ECO:0000256" key="4">
    <source>
        <dbReference type="SAM" id="Phobius"/>
    </source>
</evidence>
<dbReference type="GO" id="GO:0007399">
    <property type="term" value="P:nervous system development"/>
    <property type="evidence" value="ECO:0007669"/>
    <property type="project" value="TreeGrafter"/>
</dbReference>
<dbReference type="InterPro" id="IPR036179">
    <property type="entry name" value="Ig-like_dom_sf"/>
</dbReference>
<dbReference type="Pfam" id="PF13927">
    <property type="entry name" value="Ig_3"/>
    <property type="match status" value="2"/>
</dbReference>
<reference evidence="8" key="1">
    <citation type="submission" date="2021-01" db="UniProtKB">
        <authorList>
            <consortium name="EnsemblMetazoa"/>
        </authorList>
    </citation>
    <scope>IDENTIFICATION</scope>
</reference>
<dbReference type="SUPFAM" id="SSF48726">
    <property type="entry name" value="Immunoglobulin"/>
    <property type="match status" value="3"/>
</dbReference>
<dbReference type="InterPro" id="IPR013783">
    <property type="entry name" value="Ig-like_fold"/>
</dbReference>
<dbReference type="PROSITE" id="PS50835">
    <property type="entry name" value="IG_LIKE"/>
    <property type="match status" value="3"/>
</dbReference>
<dbReference type="AlphaFoldDB" id="A0A7M7KLP7"/>
<name>A0A7M7KLP7_VARDE</name>